<accession>A0A3B1A0Y1</accession>
<evidence type="ECO:0000259" key="1">
    <source>
        <dbReference type="Pfam" id="PF03413"/>
    </source>
</evidence>
<evidence type="ECO:0000313" key="2">
    <source>
        <dbReference type="EMBL" id="VAW93257.1"/>
    </source>
</evidence>
<reference evidence="2" key="1">
    <citation type="submission" date="2018-06" db="EMBL/GenBank/DDBJ databases">
        <authorList>
            <person name="Zhirakovskaya E."/>
        </authorList>
    </citation>
    <scope>NUCLEOTIDE SEQUENCE</scope>
</reference>
<dbReference type="Pfam" id="PF03413">
    <property type="entry name" value="PepSY"/>
    <property type="match status" value="1"/>
</dbReference>
<dbReference type="AlphaFoldDB" id="A0A3B1A0Y1"/>
<dbReference type="Gene3D" id="3.10.450.40">
    <property type="match status" value="1"/>
</dbReference>
<organism evidence="2">
    <name type="scientific">hydrothermal vent metagenome</name>
    <dbReference type="NCBI Taxonomy" id="652676"/>
    <lineage>
        <taxon>unclassified sequences</taxon>
        <taxon>metagenomes</taxon>
        <taxon>ecological metagenomes</taxon>
    </lineage>
</organism>
<name>A0A3B1A0Y1_9ZZZZ</name>
<dbReference type="EMBL" id="UOFR01000018">
    <property type="protein sequence ID" value="VAW93257.1"/>
    <property type="molecule type" value="Genomic_DNA"/>
</dbReference>
<proteinExistence type="predicted"/>
<sequence>MQPLLIYLAVWSMYATAFTRILDTGMNRILLIVALFIGGLATLPEPAFAEDISKQQAASIAQSRYPGRVIDVKLIDNNTYRVKVLDNNGGMHIVIVNKQSGNIESAN</sequence>
<protein>
    <recommendedName>
        <fullName evidence="1">PepSY domain-containing protein</fullName>
    </recommendedName>
</protein>
<feature type="domain" description="PepSY" evidence="1">
    <location>
        <begin position="52"/>
        <end position="105"/>
    </location>
</feature>
<dbReference type="InterPro" id="IPR025711">
    <property type="entry name" value="PepSY"/>
</dbReference>
<gene>
    <name evidence="2" type="ORF">MNBD_GAMMA21-930</name>
</gene>